<dbReference type="Pfam" id="PF00481">
    <property type="entry name" value="PP2C"/>
    <property type="match status" value="1"/>
</dbReference>
<dbReference type="EC" id="3.1.3.16" evidence="2"/>
<dbReference type="CDD" id="cd00143">
    <property type="entry name" value="PP2Cc"/>
    <property type="match status" value="1"/>
</dbReference>
<dbReference type="AlphaFoldDB" id="A0A3M7PJU9"/>
<dbReference type="EC" id="3.1.3.41" evidence="2"/>
<dbReference type="STRING" id="10195.A0A3M7PJU9"/>
<reference evidence="2 3" key="1">
    <citation type="journal article" date="2018" name="Sci. Rep.">
        <title>Genomic signatures of local adaptation to the degree of environmental predictability in rotifers.</title>
        <authorList>
            <person name="Franch-Gras L."/>
            <person name="Hahn C."/>
            <person name="Garcia-Roger E.M."/>
            <person name="Carmona M.J."/>
            <person name="Serra M."/>
            <person name="Gomez A."/>
        </authorList>
    </citation>
    <scope>NUCLEOTIDE SEQUENCE [LARGE SCALE GENOMIC DNA]</scope>
    <source>
        <strain evidence="2">HYR1</strain>
    </source>
</reference>
<organism evidence="2 3">
    <name type="scientific">Brachionus plicatilis</name>
    <name type="common">Marine rotifer</name>
    <name type="synonym">Brachionus muelleri</name>
    <dbReference type="NCBI Taxonomy" id="10195"/>
    <lineage>
        <taxon>Eukaryota</taxon>
        <taxon>Metazoa</taxon>
        <taxon>Spiralia</taxon>
        <taxon>Gnathifera</taxon>
        <taxon>Rotifera</taxon>
        <taxon>Eurotatoria</taxon>
        <taxon>Monogononta</taxon>
        <taxon>Pseudotrocha</taxon>
        <taxon>Ploima</taxon>
        <taxon>Brachionidae</taxon>
        <taxon>Brachionus</taxon>
    </lineage>
</organism>
<dbReference type="EMBL" id="REGN01010316">
    <property type="protein sequence ID" value="RMZ99273.1"/>
    <property type="molecule type" value="Genomic_DNA"/>
</dbReference>
<feature type="domain" description="PPM-type phosphatase" evidence="1">
    <location>
        <begin position="144"/>
        <end position="414"/>
    </location>
</feature>
<protein>
    <submittedName>
        <fullName evidence="2">Phosphatase</fullName>
        <ecNumber evidence="2">3.1.3.16</ecNumber>
        <ecNumber evidence="2">3.1.3.41</ecNumber>
    </submittedName>
</protein>
<dbReference type="OrthoDB" id="10264738at2759"/>
<evidence type="ECO:0000313" key="3">
    <source>
        <dbReference type="Proteomes" id="UP000276133"/>
    </source>
</evidence>
<dbReference type="PROSITE" id="PS51746">
    <property type="entry name" value="PPM_2"/>
    <property type="match status" value="1"/>
</dbReference>
<keyword evidence="2" id="KW-0378">Hydrolase</keyword>
<dbReference type="InterPro" id="IPR001932">
    <property type="entry name" value="PPM-type_phosphatase-like_dom"/>
</dbReference>
<evidence type="ECO:0000313" key="2">
    <source>
        <dbReference type="EMBL" id="RMZ99273.1"/>
    </source>
</evidence>
<accession>A0A3M7PJU9</accession>
<evidence type="ECO:0000259" key="1">
    <source>
        <dbReference type="PROSITE" id="PS51746"/>
    </source>
</evidence>
<comment type="caution">
    <text evidence="2">The sequence shown here is derived from an EMBL/GenBank/DDBJ whole genome shotgun (WGS) entry which is preliminary data.</text>
</comment>
<name>A0A3M7PJU9_BRAPC</name>
<dbReference type="GO" id="GO:0004722">
    <property type="term" value="F:protein serine/threonine phosphatase activity"/>
    <property type="evidence" value="ECO:0007669"/>
    <property type="project" value="UniProtKB-EC"/>
</dbReference>
<dbReference type="Gene3D" id="3.60.40.10">
    <property type="entry name" value="PPM-type phosphatase domain"/>
    <property type="match status" value="1"/>
</dbReference>
<gene>
    <name evidence="2" type="ORF">BpHYR1_043283</name>
</gene>
<dbReference type="InterPro" id="IPR036457">
    <property type="entry name" value="PPM-type-like_dom_sf"/>
</dbReference>
<dbReference type="Proteomes" id="UP000276133">
    <property type="component" value="Unassembled WGS sequence"/>
</dbReference>
<proteinExistence type="predicted"/>
<dbReference type="SMART" id="SM00332">
    <property type="entry name" value="PP2Cc"/>
    <property type="match status" value="1"/>
</dbReference>
<dbReference type="InterPro" id="IPR015655">
    <property type="entry name" value="PP2C"/>
</dbReference>
<keyword evidence="3" id="KW-1185">Reference proteome</keyword>
<sequence length="425" mass="48887">MSNENENLNLLVKLIESGIQVDKNLRQPTYYSSVYFDELCIESTCIITDLLTNQRIPYWLSQRIAWYYSNKYFQEIVTDLSMSNQNDDGSKNFTREKLVIYLRNSISSIIKEWLNERSNFNNQNIDNLLFSINRTDKNSKNKTIFYEYGLKNKRRTMEDRTSILENIDVLTNFCSSNSQYEANSKKLSSIFAVYDGHCGSDCVQYVSTHLPFSIMQDFQSSEPNINQIIKKSFSSINEKFKYKAINESLKSGCTACVAIISEEKATENQSLTVAWCGDSQFFLVKNGQIKFLSPIHRPEIESEKIRIESSGGTVSYEMNTWRVNGSLSVSRSFGDVQYQSFGITSEPDVVHFDLDGSEDYFILACDGFWESVNDKLLTKLIYENRNCNNIAEFLVMYAKEHGSTDNISLIFVLLKNSFDELTVVI</sequence>
<dbReference type="PANTHER" id="PTHR13832">
    <property type="entry name" value="PROTEIN PHOSPHATASE 2C"/>
    <property type="match status" value="1"/>
</dbReference>
<dbReference type="PANTHER" id="PTHR13832:SF818">
    <property type="entry name" value="SD03870P"/>
    <property type="match status" value="1"/>
</dbReference>
<dbReference type="SUPFAM" id="SSF81606">
    <property type="entry name" value="PP2C-like"/>
    <property type="match status" value="1"/>
</dbReference>